<dbReference type="AlphaFoldDB" id="A0A7N0T121"/>
<keyword evidence="4" id="KW-0813">Transport</keyword>
<evidence type="ECO:0000256" key="7">
    <source>
        <dbReference type="ARBA" id="ARBA00023294"/>
    </source>
</evidence>
<dbReference type="InterPro" id="IPR039621">
    <property type="entry name" value="BG1-like"/>
</dbReference>
<evidence type="ECO:0000256" key="4">
    <source>
        <dbReference type="ARBA" id="ARBA00022448"/>
    </source>
</evidence>
<comment type="subcellular location">
    <subcellularLocation>
        <location evidence="2">Cell membrane</location>
    </subcellularLocation>
</comment>
<keyword evidence="5" id="KW-1003">Cell membrane</keyword>
<name>A0A7N0T121_KALFE</name>
<sequence length="327" mass="37137">MSVASYSNRQDVGLYKKPSVHRRNHSDELDVFEAANYFSASNINDHHSLNTHNNKEYEAWRPAGARMSIDVPARITTTNSRLLQPTQTRQVVSKEKMMKSKKPSSPGGRLTSFLNSLFNNTAAKKKKSALDDHHHHHQRPRMRRSSISHVDTSRSMYPASSTATGFRSPPPIYMTFNDSKSLQDLRRPTPIPTSLPKQIEIGQNGAKLIELLDQNQLKISNGLTAFDLINRRNSTKRLVEAQKEDDQFKFKKCEKIVKDSVLKKVDNIVKDFEFERLFDEDEDGVESDTSSDLFELKLGDFSSGLPVYETTKVDQIKNSPKPSVLSK</sequence>
<evidence type="ECO:0000256" key="5">
    <source>
        <dbReference type="ARBA" id="ARBA00022475"/>
    </source>
</evidence>
<evidence type="ECO:0000313" key="9">
    <source>
        <dbReference type="EnsemblPlants" id="Kaladp0017s0021.1.v1.1.CDS.1"/>
    </source>
</evidence>
<evidence type="ECO:0000256" key="3">
    <source>
        <dbReference type="ARBA" id="ARBA00010067"/>
    </source>
</evidence>
<feature type="compositionally biased region" description="Polar residues" evidence="8">
    <location>
        <begin position="147"/>
        <end position="165"/>
    </location>
</feature>
<dbReference type="EnsemblPlants" id="Kaladp0017s0021.1.v1.1">
    <property type="protein sequence ID" value="Kaladp0017s0021.1.v1.1.CDS.1"/>
    <property type="gene ID" value="Kaladp0017s0021.v1.1"/>
</dbReference>
<evidence type="ECO:0000256" key="6">
    <source>
        <dbReference type="ARBA" id="ARBA00023136"/>
    </source>
</evidence>
<comment type="function">
    <text evidence="1">Involved in auxin transport. Regulator of the auxin signaling pathway.</text>
</comment>
<feature type="compositionally biased region" description="Basic residues" evidence="8">
    <location>
        <begin position="134"/>
        <end position="146"/>
    </location>
</feature>
<proteinExistence type="inferred from homology"/>
<dbReference type="Proteomes" id="UP000594263">
    <property type="component" value="Unplaced"/>
</dbReference>
<evidence type="ECO:0000256" key="1">
    <source>
        <dbReference type="ARBA" id="ARBA00002281"/>
    </source>
</evidence>
<evidence type="ECO:0000256" key="2">
    <source>
        <dbReference type="ARBA" id="ARBA00004236"/>
    </source>
</evidence>
<keyword evidence="10" id="KW-1185">Reference proteome</keyword>
<dbReference type="PANTHER" id="PTHR33541:SF11">
    <property type="entry name" value="PROTEIN BIG GRAIN 1-LIKE E"/>
    <property type="match status" value="1"/>
</dbReference>
<comment type="similarity">
    <text evidence="3">Belongs to the BIG GRAIN 1 (BG1) plant protein family.</text>
</comment>
<evidence type="ECO:0000256" key="8">
    <source>
        <dbReference type="SAM" id="MobiDB-lite"/>
    </source>
</evidence>
<organism evidence="9 10">
    <name type="scientific">Kalanchoe fedtschenkoi</name>
    <name type="common">Lavender scallops</name>
    <name type="synonym">South American air plant</name>
    <dbReference type="NCBI Taxonomy" id="63787"/>
    <lineage>
        <taxon>Eukaryota</taxon>
        <taxon>Viridiplantae</taxon>
        <taxon>Streptophyta</taxon>
        <taxon>Embryophyta</taxon>
        <taxon>Tracheophyta</taxon>
        <taxon>Spermatophyta</taxon>
        <taxon>Magnoliopsida</taxon>
        <taxon>eudicotyledons</taxon>
        <taxon>Gunneridae</taxon>
        <taxon>Pentapetalae</taxon>
        <taxon>Saxifragales</taxon>
        <taxon>Crassulaceae</taxon>
        <taxon>Kalanchoe</taxon>
    </lineage>
</organism>
<feature type="region of interest" description="Disordered" evidence="8">
    <location>
        <begin position="124"/>
        <end position="170"/>
    </location>
</feature>
<dbReference type="PANTHER" id="PTHR33541">
    <property type="entry name" value="PROTEIN BIG GRAIN 1-LIKE A-RELATED"/>
    <property type="match status" value="1"/>
</dbReference>
<accession>A0A7N0T121</accession>
<dbReference type="Gramene" id="Kaladp0017s0021.1.v1.1">
    <property type="protein sequence ID" value="Kaladp0017s0021.1.v1.1.CDS.1"/>
    <property type="gene ID" value="Kaladp0017s0021.v1.1"/>
</dbReference>
<reference evidence="9" key="1">
    <citation type="submission" date="2021-01" db="UniProtKB">
        <authorList>
            <consortium name="EnsemblPlants"/>
        </authorList>
    </citation>
    <scope>IDENTIFICATION</scope>
</reference>
<dbReference type="OMA" id="ATHMGSI"/>
<dbReference type="GO" id="GO:0005886">
    <property type="term" value="C:plasma membrane"/>
    <property type="evidence" value="ECO:0007669"/>
    <property type="project" value="UniProtKB-SubCell"/>
</dbReference>
<keyword evidence="7" id="KW-0927">Auxin signaling pathway</keyword>
<keyword evidence="6" id="KW-0472">Membrane</keyword>
<protein>
    <submittedName>
        <fullName evidence="9">Uncharacterized protein</fullName>
    </submittedName>
</protein>
<feature type="region of interest" description="Disordered" evidence="8">
    <location>
        <begin position="87"/>
        <end position="110"/>
    </location>
</feature>
<evidence type="ECO:0000313" key="10">
    <source>
        <dbReference type="Proteomes" id="UP000594263"/>
    </source>
</evidence>
<dbReference type="GO" id="GO:0009734">
    <property type="term" value="P:auxin-activated signaling pathway"/>
    <property type="evidence" value="ECO:0007669"/>
    <property type="project" value="UniProtKB-KW"/>
</dbReference>